<dbReference type="EMBL" id="JAQGFR010000204">
    <property type="protein sequence ID" value="MEB8514455.1"/>
    <property type="molecule type" value="Genomic_DNA"/>
</dbReference>
<feature type="non-terminal residue" evidence="2">
    <location>
        <position position="1"/>
    </location>
</feature>
<dbReference type="Proteomes" id="UP001308776">
    <property type="component" value="Unassembled WGS sequence"/>
</dbReference>
<accession>A0ABU6FQY2</accession>
<evidence type="ECO:0000313" key="3">
    <source>
        <dbReference type="Proteomes" id="UP001308776"/>
    </source>
</evidence>
<proteinExistence type="predicted"/>
<evidence type="ECO:0000313" key="2">
    <source>
        <dbReference type="EMBL" id="MEB8514455.1"/>
    </source>
</evidence>
<dbReference type="RefSeq" id="WP_325801486.1">
    <property type="nucleotide sequence ID" value="NZ_JAQGFR010000204.1"/>
</dbReference>
<comment type="caution">
    <text evidence="2">The sequence shown here is derived from an EMBL/GenBank/DDBJ whole genome shotgun (WGS) entry which is preliminary data.</text>
</comment>
<name>A0ABU6FQY2_9PROT</name>
<gene>
    <name evidence="2" type="ORF">OW717_10455</name>
</gene>
<protein>
    <submittedName>
        <fullName evidence="2">Uncharacterized protein</fullName>
    </submittedName>
</protein>
<evidence type="ECO:0000256" key="1">
    <source>
        <dbReference type="SAM" id="MobiDB-lite"/>
    </source>
</evidence>
<reference evidence="2 3" key="1">
    <citation type="submission" date="2022-11" db="EMBL/GenBank/DDBJ databases">
        <title>Comparative genomics analysis of Acidithiobacillus ferriphilus.</title>
        <authorList>
            <person name="Ma L."/>
        </authorList>
    </citation>
    <scope>NUCLEOTIDE SEQUENCE [LARGE SCALE GENOMIC DNA]</scope>
    <source>
        <strain evidence="2 3">DY15</strain>
    </source>
</reference>
<keyword evidence="3" id="KW-1185">Reference proteome</keyword>
<feature type="region of interest" description="Disordered" evidence="1">
    <location>
        <begin position="1"/>
        <end position="79"/>
    </location>
</feature>
<organism evidence="2 3">
    <name type="scientific">Acidithiobacillus ferriphilus</name>
    <dbReference type="NCBI Taxonomy" id="1689834"/>
    <lineage>
        <taxon>Bacteria</taxon>
        <taxon>Pseudomonadati</taxon>
        <taxon>Pseudomonadota</taxon>
        <taxon>Acidithiobacillia</taxon>
        <taxon>Acidithiobacillales</taxon>
        <taxon>Acidithiobacillaceae</taxon>
        <taxon>Acidithiobacillus</taxon>
    </lineage>
</organism>
<sequence length="79" mass="8779">LFRYAPPSPLRGLGPAGDDPLRNPRGLIANRRPRFKPAQRQPVARADLHDPIETGNNSSRRDPSITSEYRGGIMESRST</sequence>